<evidence type="ECO:0000313" key="2">
    <source>
        <dbReference type="Proteomes" id="UP001180020"/>
    </source>
</evidence>
<sequence>MPDLGNLLIPSSIPSLLSCDRIDGPADADAVQSEVPEGEATAWLCRWDLRLRHSELHSSDRPGKNGIRIAVRKRSAGQGRPASGTNLAEHVKAWAEGKMASGADKGECFLPFLDNAPRLVRLADRAYVSDWINSMQIPQAMLRSAFKTEIFRRLPLPYIEEEYNIESMWKDIMENNVEPTPYIHIRRSIL</sequence>
<organism evidence="1 2">
    <name type="scientific">Acorus calamus</name>
    <name type="common">Sweet flag</name>
    <dbReference type="NCBI Taxonomy" id="4465"/>
    <lineage>
        <taxon>Eukaryota</taxon>
        <taxon>Viridiplantae</taxon>
        <taxon>Streptophyta</taxon>
        <taxon>Embryophyta</taxon>
        <taxon>Tracheophyta</taxon>
        <taxon>Spermatophyta</taxon>
        <taxon>Magnoliopsida</taxon>
        <taxon>Liliopsida</taxon>
        <taxon>Acoraceae</taxon>
        <taxon>Acorus</taxon>
    </lineage>
</organism>
<dbReference type="Proteomes" id="UP001180020">
    <property type="component" value="Unassembled WGS sequence"/>
</dbReference>
<reference evidence="1" key="1">
    <citation type="journal article" date="2023" name="Nat. Commun.">
        <title>Diploid and tetraploid genomes of Acorus and the evolution of monocots.</title>
        <authorList>
            <person name="Ma L."/>
            <person name="Liu K.W."/>
            <person name="Li Z."/>
            <person name="Hsiao Y.Y."/>
            <person name="Qi Y."/>
            <person name="Fu T."/>
            <person name="Tang G.D."/>
            <person name="Zhang D."/>
            <person name="Sun W.H."/>
            <person name="Liu D.K."/>
            <person name="Li Y."/>
            <person name="Chen G.Z."/>
            <person name="Liu X.D."/>
            <person name="Liao X.Y."/>
            <person name="Jiang Y.T."/>
            <person name="Yu X."/>
            <person name="Hao Y."/>
            <person name="Huang J."/>
            <person name="Zhao X.W."/>
            <person name="Ke S."/>
            <person name="Chen Y.Y."/>
            <person name="Wu W.L."/>
            <person name="Hsu J.L."/>
            <person name="Lin Y.F."/>
            <person name="Huang M.D."/>
            <person name="Li C.Y."/>
            <person name="Huang L."/>
            <person name="Wang Z.W."/>
            <person name="Zhao X."/>
            <person name="Zhong W.Y."/>
            <person name="Peng D.H."/>
            <person name="Ahmad S."/>
            <person name="Lan S."/>
            <person name="Zhang J.S."/>
            <person name="Tsai W.C."/>
            <person name="Van de Peer Y."/>
            <person name="Liu Z.J."/>
        </authorList>
    </citation>
    <scope>NUCLEOTIDE SEQUENCE</scope>
    <source>
        <strain evidence="1">CP</strain>
    </source>
</reference>
<reference evidence="1" key="2">
    <citation type="submission" date="2023-06" db="EMBL/GenBank/DDBJ databases">
        <authorList>
            <person name="Ma L."/>
            <person name="Liu K.-W."/>
            <person name="Li Z."/>
            <person name="Hsiao Y.-Y."/>
            <person name="Qi Y."/>
            <person name="Fu T."/>
            <person name="Tang G."/>
            <person name="Zhang D."/>
            <person name="Sun W.-H."/>
            <person name="Liu D.-K."/>
            <person name="Li Y."/>
            <person name="Chen G.-Z."/>
            <person name="Liu X.-D."/>
            <person name="Liao X.-Y."/>
            <person name="Jiang Y.-T."/>
            <person name="Yu X."/>
            <person name="Hao Y."/>
            <person name="Huang J."/>
            <person name="Zhao X.-W."/>
            <person name="Ke S."/>
            <person name="Chen Y.-Y."/>
            <person name="Wu W.-L."/>
            <person name="Hsu J.-L."/>
            <person name="Lin Y.-F."/>
            <person name="Huang M.-D."/>
            <person name="Li C.-Y."/>
            <person name="Huang L."/>
            <person name="Wang Z.-W."/>
            <person name="Zhao X."/>
            <person name="Zhong W.-Y."/>
            <person name="Peng D.-H."/>
            <person name="Ahmad S."/>
            <person name="Lan S."/>
            <person name="Zhang J.-S."/>
            <person name="Tsai W.-C."/>
            <person name="Van De Peer Y."/>
            <person name="Liu Z.-J."/>
        </authorList>
    </citation>
    <scope>NUCLEOTIDE SEQUENCE</scope>
    <source>
        <strain evidence="1">CP</strain>
        <tissue evidence="1">Leaves</tissue>
    </source>
</reference>
<dbReference type="EMBL" id="JAUJYO010000017">
    <property type="protein sequence ID" value="KAK1292079.1"/>
    <property type="molecule type" value="Genomic_DNA"/>
</dbReference>
<gene>
    <name evidence="1" type="ORF">QJS10_CPB17g00147</name>
</gene>
<evidence type="ECO:0000313" key="1">
    <source>
        <dbReference type="EMBL" id="KAK1292079.1"/>
    </source>
</evidence>
<name>A0AAV9CUE4_ACOCL</name>
<proteinExistence type="predicted"/>
<keyword evidence="2" id="KW-1185">Reference proteome</keyword>
<protein>
    <submittedName>
        <fullName evidence="1">Uncharacterized protein</fullName>
    </submittedName>
</protein>
<dbReference type="AlphaFoldDB" id="A0AAV9CUE4"/>
<accession>A0AAV9CUE4</accession>
<comment type="caution">
    <text evidence="1">The sequence shown here is derived from an EMBL/GenBank/DDBJ whole genome shotgun (WGS) entry which is preliminary data.</text>
</comment>